<feature type="chain" id="PRO_5044657922" evidence="1">
    <location>
        <begin position="28"/>
        <end position="55"/>
    </location>
</feature>
<dbReference type="Proteomes" id="UP000467428">
    <property type="component" value="Chromosome"/>
</dbReference>
<dbReference type="EMBL" id="AP022593">
    <property type="protein sequence ID" value="BBY50351.1"/>
    <property type="molecule type" value="Genomic_DNA"/>
</dbReference>
<organism evidence="2 4">
    <name type="scientific">Mycolicibacterium arabiense</name>
    <dbReference type="NCBI Taxonomy" id="1286181"/>
    <lineage>
        <taxon>Bacteria</taxon>
        <taxon>Bacillati</taxon>
        <taxon>Actinomycetota</taxon>
        <taxon>Actinomycetes</taxon>
        <taxon>Mycobacteriales</taxon>
        <taxon>Mycobacteriaceae</taxon>
        <taxon>Mycolicibacterium</taxon>
    </lineage>
</organism>
<gene>
    <name evidence="2" type="ORF">MARA_38170</name>
    <name evidence="3" type="ORF">MARA_38190</name>
</gene>
<proteinExistence type="predicted"/>
<evidence type="ECO:0000256" key="1">
    <source>
        <dbReference type="SAM" id="SignalP"/>
    </source>
</evidence>
<reference evidence="2 4" key="1">
    <citation type="journal article" date="2019" name="Emerg. Microbes Infect.">
        <title>Comprehensive subspecies identification of 175 nontuberculous mycobacteria species based on 7547 genomic profiles.</title>
        <authorList>
            <person name="Matsumoto Y."/>
            <person name="Kinjo T."/>
            <person name="Motooka D."/>
            <person name="Nabeya D."/>
            <person name="Jung N."/>
            <person name="Uechi K."/>
            <person name="Horii T."/>
            <person name="Iida T."/>
            <person name="Fujita J."/>
            <person name="Nakamura S."/>
        </authorList>
    </citation>
    <scope>NUCLEOTIDE SEQUENCE [LARGE SCALE GENOMIC DNA]</scope>
    <source>
        <strain evidence="2 4">JCM 18538</strain>
        <plasmid evidence="4">pjcm18538 dna</plasmid>
    </source>
</reference>
<dbReference type="KEGG" id="marz:MARA_38190"/>
<keyword evidence="1" id="KW-0732">Signal</keyword>
<dbReference type="AlphaFoldDB" id="A0A7I7S2A1"/>
<accession>A0A7I7S2A1</accession>
<protein>
    <submittedName>
        <fullName evidence="2">Uncharacterized protein</fullName>
    </submittedName>
</protein>
<dbReference type="KEGG" id="marz:MARA_38170"/>
<dbReference type="RefSeq" id="WP_170314476.1">
    <property type="nucleotide sequence ID" value="NZ_AP022593.1"/>
</dbReference>
<feature type="signal peptide" evidence="1">
    <location>
        <begin position="1"/>
        <end position="27"/>
    </location>
</feature>
<evidence type="ECO:0000313" key="3">
    <source>
        <dbReference type="EMBL" id="BBY50351.1"/>
    </source>
</evidence>
<dbReference type="EMBL" id="AP022593">
    <property type="protein sequence ID" value="BBY50349.1"/>
    <property type="molecule type" value="Genomic_DNA"/>
</dbReference>
<keyword evidence="4" id="KW-1185">Reference proteome</keyword>
<sequence length="55" mass="5465">MKKSAITATIAAGFAAALFGLAAPANAGIDHHSWLNDVQQQAVVGSATSTVGNGR</sequence>
<name>A0A7I7S2A1_9MYCO</name>
<geneLocation type="plasmid" evidence="4">
    <name>pjcm18538 dna</name>
</geneLocation>
<evidence type="ECO:0000313" key="2">
    <source>
        <dbReference type="EMBL" id="BBY50349.1"/>
    </source>
</evidence>
<evidence type="ECO:0000313" key="4">
    <source>
        <dbReference type="Proteomes" id="UP000467428"/>
    </source>
</evidence>
<reference evidence="2" key="2">
    <citation type="submission" date="2020-02" db="EMBL/GenBank/DDBJ databases">
        <authorList>
            <person name="Matsumoto Y."/>
            <person name="Motooka D."/>
            <person name="Nakamura S."/>
        </authorList>
    </citation>
    <scope>NUCLEOTIDE SEQUENCE</scope>
    <source>
        <strain evidence="2">JCM 18538</strain>
        <plasmid evidence="4">pjcm18538 dna</plasmid>
    </source>
</reference>